<dbReference type="Proteomes" id="UP000028875">
    <property type="component" value="Unassembled WGS sequence"/>
</dbReference>
<evidence type="ECO:0000313" key="1">
    <source>
        <dbReference type="EMBL" id="CDQ41913.1"/>
    </source>
</evidence>
<evidence type="ECO:0000313" key="2">
    <source>
        <dbReference type="Proteomes" id="UP000028875"/>
    </source>
</evidence>
<protein>
    <recommendedName>
        <fullName evidence="3">DUF1257 domain-containing protein</fullName>
    </recommendedName>
</protein>
<accession>A0A024QH85</accession>
<dbReference type="Pfam" id="PF06868">
    <property type="entry name" value="DUF1257"/>
    <property type="match status" value="1"/>
</dbReference>
<dbReference type="AlphaFoldDB" id="A0A024QH85"/>
<dbReference type="InterPro" id="IPR009666">
    <property type="entry name" value="Uncharacterised_Ycf35"/>
</dbReference>
<sequence>MSHFATYECKVSNLDFIKAGLQEMGLSFKENTTIKDWYGQARHSKLAVVSEDGRLLPLGWVENQETKTLELQADWFKVPFSEKDFTNRISQHHSKYQVFQACQENRWDYNMSDLTMNENGEFELVATQFN</sequence>
<evidence type="ECO:0008006" key="3">
    <source>
        <dbReference type="Google" id="ProtNLM"/>
    </source>
</evidence>
<dbReference type="RefSeq" id="WP_038246949.1">
    <property type="nucleotide sequence ID" value="NZ_BNER01000008.1"/>
</dbReference>
<organism evidence="1 2">
    <name type="scientific">Virgibacillus massiliensis</name>
    <dbReference type="NCBI Taxonomy" id="1462526"/>
    <lineage>
        <taxon>Bacteria</taxon>
        <taxon>Bacillati</taxon>
        <taxon>Bacillota</taxon>
        <taxon>Bacilli</taxon>
        <taxon>Bacillales</taxon>
        <taxon>Bacillaceae</taxon>
        <taxon>Virgibacillus</taxon>
    </lineage>
</organism>
<gene>
    <name evidence="1" type="ORF">BN990_04292</name>
</gene>
<comment type="caution">
    <text evidence="1">The sequence shown here is derived from an EMBL/GenBank/DDBJ whole genome shotgun (WGS) entry which is preliminary data.</text>
</comment>
<reference evidence="1 2" key="1">
    <citation type="submission" date="2014-03" db="EMBL/GenBank/DDBJ databases">
        <authorList>
            <person name="Urmite Genomes U."/>
        </authorList>
    </citation>
    <scope>NUCLEOTIDE SEQUENCE [LARGE SCALE GENOMIC DNA]</scope>
    <source>
        <strain evidence="1 2">Vm-5</strain>
    </source>
</reference>
<reference evidence="2" key="2">
    <citation type="submission" date="2014-05" db="EMBL/GenBank/DDBJ databases">
        <title>Draft genome sequence of Virgibacillus massiliensis Vm-5.</title>
        <authorList>
            <person name="Khelaifia S."/>
            <person name="Croce O."/>
            <person name="Lagier J.C."/>
            <person name="Raoult D."/>
        </authorList>
    </citation>
    <scope>NUCLEOTIDE SEQUENCE [LARGE SCALE GENOMIC DNA]</scope>
    <source>
        <strain evidence="2">Vm-5</strain>
    </source>
</reference>
<dbReference type="OrthoDB" id="2973531at2"/>
<keyword evidence="2" id="KW-1185">Reference proteome</keyword>
<dbReference type="STRING" id="1462526.BN990_04292"/>
<proteinExistence type="predicted"/>
<dbReference type="EMBL" id="CCDP010000003">
    <property type="protein sequence ID" value="CDQ41913.1"/>
    <property type="molecule type" value="Genomic_DNA"/>
</dbReference>
<name>A0A024QH85_9BACI</name>